<dbReference type="Proteomes" id="UP000193622">
    <property type="component" value="Unassembled WGS sequence"/>
</dbReference>
<name>A0A1X1WL58_MYCIR</name>
<gene>
    <name evidence="4" type="ORF">AWC12_16745</name>
    <name evidence="3" type="ORF">OY187_28180</name>
</gene>
<organism evidence="4 5">
    <name type="scientific">Mycolicibacterium iranicum</name>
    <name type="common">Mycobacterium iranicum</name>
    <dbReference type="NCBI Taxonomy" id="912594"/>
    <lineage>
        <taxon>Bacteria</taxon>
        <taxon>Bacillati</taxon>
        <taxon>Actinomycetota</taxon>
        <taxon>Actinomycetes</taxon>
        <taxon>Mycobacteriales</taxon>
        <taxon>Mycobacteriaceae</taxon>
        <taxon>Mycolicibacterium</taxon>
    </lineage>
</organism>
<evidence type="ECO:0000256" key="2">
    <source>
        <dbReference type="SAM" id="Phobius"/>
    </source>
</evidence>
<evidence type="ECO:0000313" key="3">
    <source>
        <dbReference type="EMBL" id="MCZ0731938.1"/>
    </source>
</evidence>
<accession>A0A1X1WL58</accession>
<reference evidence="3" key="2">
    <citation type="submission" date="2022-12" db="EMBL/GenBank/DDBJ databases">
        <title>Whole genome sequence of Mycolicibacterium iranicum strain SBH312.</title>
        <authorList>
            <person name="Jani J."/>
            <person name="Arifin Mustapha Z."/>
            <person name="Ahmed K."/>
            <person name="Kai Ling C."/>
        </authorList>
    </citation>
    <scope>NUCLEOTIDE SEQUENCE</scope>
    <source>
        <strain evidence="3">SBH312</strain>
    </source>
</reference>
<sequence length="189" mass="20434">MTTWKTKLRALWSPLAVIVVIAASVVIWHNLPTPTDLYGPFEVRGRAGEPVEGRAVKATVTAVHIAPQVNSAEAAGTWVVVDAALEATGATALLRADLVVGPNTYDPSDRFFFDTLDNEISPGLIERGSWVFDVASELVAPDADEPLLVRVWVNSDILDSRLVIAIPLSDPVITRTDEVQLMEHEVGVT</sequence>
<dbReference type="Proteomes" id="UP001084650">
    <property type="component" value="Unassembled WGS sequence"/>
</dbReference>
<keyword evidence="2" id="KW-0472">Membrane</keyword>
<proteinExistence type="predicted"/>
<protein>
    <recommendedName>
        <fullName evidence="7">DUF4352 domain-containing protein</fullName>
    </recommendedName>
</protein>
<keyword evidence="2" id="KW-0812">Transmembrane</keyword>
<comment type="caution">
    <text evidence="4">The sequence shown here is derived from an EMBL/GenBank/DDBJ whole genome shotgun (WGS) entry which is preliminary data.</text>
</comment>
<keyword evidence="1" id="KW-0732">Signal</keyword>
<dbReference type="RefSeq" id="WP_024444428.1">
    <property type="nucleotide sequence ID" value="NZ_JAPQYE010000022.1"/>
</dbReference>
<dbReference type="EMBL" id="LQPC01000031">
    <property type="protein sequence ID" value="ORV87289.1"/>
    <property type="molecule type" value="Genomic_DNA"/>
</dbReference>
<evidence type="ECO:0000313" key="5">
    <source>
        <dbReference type="Proteomes" id="UP000193622"/>
    </source>
</evidence>
<evidence type="ECO:0000313" key="4">
    <source>
        <dbReference type="EMBL" id="ORV87289.1"/>
    </source>
</evidence>
<dbReference type="AlphaFoldDB" id="A0A1X1WL58"/>
<reference evidence="4 5" key="1">
    <citation type="submission" date="2016-01" db="EMBL/GenBank/DDBJ databases">
        <title>The new phylogeny of the genus Mycobacterium.</title>
        <authorList>
            <person name="Tarcisio F."/>
            <person name="Conor M."/>
            <person name="Antonella G."/>
            <person name="Elisabetta G."/>
            <person name="Giulia F.S."/>
            <person name="Sara T."/>
            <person name="Anna F."/>
            <person name="Clotilde B."/>
            <person name="Roberto B."/>
            <person name="Veronica D.S."/>
            <person name="Fabio R."/>
            <person name="Monica P."/>
            <person name="Olivier J."/>
            <person name="Enrico T."/>
            <person name="Nicola S."/>
        </authorList>
    </citation>
    <scope>NUCLEOTIDE SEQUENCE [LARGE SCALE GENOMIC DNA]</scope>
    <source>
        <strain evidence="4 5">DSM 45541</strain>
    </source>
</reference>
<dbReference type="Gene3D" id="2.60.40.1240">
    <property type="match status" value="1"/>
</dbReference>
<dbReference type="EMBL" id="JAPQYE010000022">
    <property type="protein sequence ID" value="MCZ0731938.1"/>
    <property type="molecule type" value="Genomic_DNA"/>
</dbReference>
<dbReference type="InterPro" id="IPR029050">
    <property type="entry name" value="Immunoprotect_excell_Ig-like"/>
</dbReference>
<keyword evidence="2" id="KW-1133">Transmembrane helix</keyword>
<feature type="transmembrane region" description="Helical" evidence="2">
    <location>
        <begin position="12"/>
        <end position="31"/>
    </location>
</feature>
<keyword evidence="6" id="KW-1185">Reference proteome</keyword>
<evidence type="ECO:0000256" key="1">
    <source>
        <dbReference type="ARBA" id="ARBA00022729"/>
    </source>
</evidence>
<evidence type="ECO:0000313" key="6">
    <source>
        <dbReference type="Proteomes" id="UP001084650"/>
    </source>
</evidence>
<evidence type="ECO:0008006" key="7">
    <source>
        <dbReference type="Google" id="ProtNLM"/>
    </source>
</evidence>